<dbReference type="PANTHER" id="PTHR43252:SF2">
    <property type="entry name" value="TRANSCRIPTION REGULATOR, PADR-LIKE FAMILY"/>
    <property type="match status" value="1"/>
</dbReference>
<accession>A0A9Q4G0L9</accession>
<dbReference type="Proteomes" id="UP001057753">
    <property type="component" value="Unassembled WGS sequence"/>
</dbReference>
<dbReference type="InterPro" id="IPR036390">
    <property type="entry name" value="WH_DNA-bd_sf"/>
</dbReference>
<proteinExistence type="predicted"/>
<evidence type="ECO:0000256" key="1">
    <source>
        <dbReference type="SAM" id="Coils"/>
    </source>
</evidence>
<evidence type="ECO:0000259" key="2">
    <source>
        <dbReference type="Pfam" id="PF03551"/>
    </source>
</evidence>
<feature type="domain" description="Transcription regulator PadR N-terminal" evidence="2">
    <location>
        <begin position="6"/>
        <end position="81"/>
    </location>
</feature>
<keyword evidence="1" id="KW-0175">Coiled coil</keyword>
<dbReference type="AlphaFoldDB" id="A0A9Q4G0L9"/>
<dbReference type="InterPro" id="IPR005149">
    <property type="entry name" value="Tscrpt_reg_PadR_N"/>
</dbReference>
<evidence type="ECO:0000313" key="3">
    <source>
        <dbReference type="EMBL" id="MCR6098028.1"/>
    </source>
</evidence>
<name>A0A9Q4G0L9_SALAG</name>
<protein>
    <submittedName>
        <fullName evidence="3">PadR family transcriptional regulator</fullName>
    </submittedName>
</protein>
<dbReference type="EMBL" id="JABXYM010000001">
    <property type="protein sequence ID" value="MCR6098028.1"/>
    <property type="molecule type" value="Genomic_DNA"/>
</dbReference>
<comment type="caution">
    <text evidence="3">The sequence shown here is derived from an EMBL/GenBank/DDBJ whole genome shotgun (WGS) entry which is preliminary data.</text>
</comment>
<gene>
    <name evidence="3" type="ORF">HXA33_15930</name>
</gene>
<organism evidence="3 4">
    <name type="scientific">Salipaludibacillus agaradhaerens</name>
    <name type="common">Bacillus agaradhaerens</name>
    <dbReference type="NCBI Taxonomy" id="76935"/>
    <lineage>
        <taxon>Bacteria</taxon>
        <taxon>Bacillati</taxon>
        <taxon>Bacillota</taxon>
        <taxon>Bacilli</taxon>
        <taxon>Bacillales</taxon>
        <taxon>Bacillaceae</taxon>
    </lineage>
</organism>
<dbReference type="Pfam" id="PF03551">
    <property type="entry name" value="PadR"/>
    <property type="match status" value="1"/>
</dbReference>
<dbReference type="RefSeq" id="WP_257822407.1">
    <property type="nucleotide sequence ID" value="NZ_JABXYM010000001.1"/>
</dbReference>
<sequence length="179" mass="20343">MTRLLVLGMLDMHPMSGYDVKQMLQLNDAERWAGVLIGSIYHALKKLEKEGHIEITSIEHTGHRQKAIYQITDQGRSHLHELVVDTLSSPAVVYPSSLYSGLSLSHKLDSEEALDALNKQQAHLEEERRALQHGLELKNATMHNTIPPMTKLIFDHMFTVIDQQQVFINKAINLLENDD</sequence>
<dbReference type="Gene3D" id="1.10.10.10">
    <property type="entry name" value="Winged helix-like DNA-binding domain superfamily/Winged helix DNA-binding domain"/>
    <property type="match status" value="1"/>
</dbReference>
<feature type="coiled-coil region" evidence="1">
    <location>
        <begin position="107"/>
        <end position="134"/>
    </location>
</feature>
<dbReference type="InterPro" id="IPR036388">
    <property type="entry name" value="WH-like_DNA-bd_sf"/>
</dbReference>
<reference evidence="3" key="1">
    <citation type="submission" date="2020-06" db="EMBL/GenBank/DDBJ databases">
        <title>Insight into the genomes of haloalkaliphilic bacilli from Kenyan soda lakes.</title>
        <authorList>
            <person name="Mwirichia R."/>
            <person name="Villamizar G.C."/>
            <person name="Poehlein A."/>
            <person name="Mugweru J."/>
            <person name="Kipnyargis A."/>
            <person name="Kiplimo D."/>
            <person name="Orwa P."/>
            <person name="Daniel R."/>
        </authorList>
    </citation>
    <scope>NUCLEOTIDE SEQUENCE</scope>
    <source>
        <strain evidence="3">B1096_S55</strain>
    </source>
</reference>
<dbReference type="PANTHER" id="PTHR43252">
    <property type="entry name" value="TRANSCRIPTIONAL REGULATOR YQJI"/>
    <property type="match status" value="1"/>
</dbReference>
<keyword evidence="4" id="KW-1185">Reference proteome</keyword>
<evidence type="ECO:0000313" key="4">
    <source>
        <dbReference type="Proteomes" id="UP001057753"/>
    </source>
</evidence>
<dbReference type="SUPFAM" id="SSF46785">
    <property type="entry name" value="Winged helix' DNA-binding domain"/>
    <property type="match status" value="1"/>
</dbReference>